<evidence type="ECO:0000256" key="4">
    <source>
        <dbReference type="ARBA" id="ARBA00022723"/>
    </source>
</evidence>
<keyword evidence="3" id="KW-0815">Transposition</keyword>
<feature type="domain" description="Probable transposase IS891/IS1136/IS1341" evidence="8">
    <location>
        <begin position="180"/>
        <end position="285"/>
    </location>
</feature>
<dbReference type="EMBL" id="MFKF01000434">
    <property type="protein sequence ID" value="OGG43443.1"/>
    <property type="molecule type" value="Genomic_DNA"/>
</dbReference>
<feature type="domain" description="Transposase putative helix-turn-helix" evidence="10">
    <location>
        <begin position="1"/>
        <end position="46"/>
    </location>
</feature>
<keyword evidence="5" id="KW-0862">Zinc</keyword>
<evidence type="ECO:0000256" key="1">
    <source>
        <dbReference type="ARBA" id="ARBA00008761"/>
    </source>
</evidence>
<dbReference type="InterPro" id="IPR010095">
    <property type="entry name" value="Cas12f1-like_TNB"/>
</dbReference>
<accession>A0A1F6C2Z2</accession>
<sequence length="382" mass="44032">MKRTYKYRLYPNRAQAKALDFLLWQGRNLYNAALEQKIKAYQETGKGIGYPEQWAYFRDERNANPETLGKLNATSVQQMLRRLDKSFAAFFRRVRAGEKPGFPRFKGRNRFHSLEYRHGDGCKLKTDGQGRTLFYVQSVGEVKVKYHRPIPDVTEIKHVILKRSLDEWYVCLSLDMPDCEPLIHDGPMVGVDVGMTSLLAFSDGTTIDNPRWMRGSLRKLRVTQRRLSRRKKGSNRWRKAARQVARLHERIANQRSDFWHKTTRHIADTYSLIAIEDLTLSFMTQNPHLSLSAHDAGLGEFRQLLGYKAAEAGSQVVTVNPRNTSQMCSRCGEIVPKELWVRTHVCSVCGLVENRDINAARNILVLAVPRLGRSRQALTRMR</sequence>
<evidence type="ECO:0000259" key="10">
    <source>
        <dbReference type="Pfam" id="PF12323"/>
    </source>
</evidence>
<evidence type="ECO:0000313" key="11">
    <source>
        <dbReference type="EMBL" id="OGG43443.1"/>
    </source>
</evidence>
<keyword evidence="4" id="KW-0479">Metal-binding</keyword>
<name>A0A1F6C2Z2_HANXR</name>
<feature type="domain" description="Cas12f1-like TNB" evidence="9">
    <location>
        <begin position="299"/>
        <end position="363"/>
    </location>
</feature>
<comment type="similarity">
    <text evidence="1">In the C-terminal section; belongs to the transposase 35 family.</text>
</comment>
<dbReference type="PANTHER" id="PTHR30405">
    <property type="entry name" value="TRANSPOSASE"/>
    <property type="match status" value="1"/>
</dbReference>
<dbReference type="GO" id="GO:0006310">
    <property type="term" value="P:DNA recombination"/>
    <property type="evidence" value="ECO:0007669"/>
    <property type="project" value="UniProtKB-KW"/>
</dbReference>
<evidence type="ECO:0000256" key="2">
    <source>
        <dbReference type="ARBA" id="ARBA00011044"/>
    </source>
</evidence>
<dbReference type="GO" id="GO:0046872">
    <property type="term" value="F:metal ion binding"/>
    <property type="evidence" value="ECO:0007669"/>
    <property type="project" value="UniProtKB-KW"/>
</dbReference>
<dbReference type="GO" id="GO:0003677">
    <property type="term" value="F:DNA binding"/>
    <property type="evidence" value="ECO:0007669"/>
    <property type="project" value="UniProtKB-KW"/>
</dbReference>
<evidence type="ECO:0000256" key="7">
    <source>
        <dbReference type="ARBA" id="ARBA00023172"/>
    </source>
</evidence>
<organism evidence="11 12">
    <name type="scientific">Handelsmanbacteria sp. (strain RIFCSPLOWO2_12_FULL_64_10)</name>
    <dbReference type="NCBI Taxonomy" id="1817868"/>
    <lineage>
        <taxon>Bacteria</taxon>
        <taxon>Candidatus Handelsmaniibacteriota</taxon>
    </lineage>
</organism>
<evidence type="ECO:0008006" key="13">
    <source>
        <dbReference type="Google" id="ProtNLM"/>
    </source>
</evidence>
<evidence type="ECO:0000256" key="5">
    <source>
        <dbReference type="ARBA" id="ARBA00022833"/>
    </source>
</evidence>
<comment type="caution">
    <text evidence="11">The sequence shown here is derived from an EMBL/GenBank/DDBJ whole genome shotgun (WGS) entry which is preliminary data.</text>
</comment>
<dbReference type="InterPro" id="IPR021027">
    <property type="entry name" value="Transposase_put_HTH"/>
</dbReference>
<evidence type="ECO:0000256" key="3">
    <source>
        <dbReference type="ARBA" id="ARBA00022578"/>
    </source>
</evidence>
<dbReference type="AlphaFoldDB" id="A0A1F6C2Z2"/>
<dbReference type="InterPro" id="IPR051399">
    <property type="entry name" value="RNA-guided_DNA_endo/Transpos"/>
</dbReference>
<dbReference type="NCBIfam" id="NF040570">
    <property type="entry name" value="guided_TnpB"/>
    <property type="match status" value="1"/>
</dbReference>
<keyword evidence="6" id="KW-0238">DNA-binding</keyword>
<dbReference type="InterPro" id="IPR001959">
    <property type="entry name" value="Transposase"/>
</dbReference>
<evidence type="ECO:0000256" key="6">
    <source>
        <dbReference type="ARBA" id="ARBA00023125"/>
    </source>
</evidence>
<evidence type="ECO:0000259" key="8">
    <source>
        <dbReference type="Pfam" id="PF01385"/>
    </source>
</evidence>
<dbReference type="Pfam" id="PF12323">
    <property type="entry name" value="HTH_OrfB_IS605"/>
    <property type="match status" value="1"/>
</dbReference>
<protein>
    <recommendedName>
        <fullName evidence="13">Transposase</fullName>
    </recommendedName>
</protein>
<evidence type="ECO:0000313" key="12">
    <source>
        <dbReference type="Proteomes" id="UP000178606"/>
    </source>
</evidence>
<dbReference type="Pfam" id="PF01385">
    <property type="entry name" value="OrfB_IS605"/>
    <property type="match status" value="1"/>
</dbReference>
<reference evidence="11 12" key="1">
    <citation type="journal article" date="2016" name="Nat. Commun.">
        <title>Thousands of microbial genomes shed light on interconnected biogeochemical processes in an aquifer system.</title>
        <authorList>
            <person name="Anantharaman K."/>
            <person name="Brown C.T."/>
            <person name="Hug L.A."/>
            <person name="Sharon I."/>
            <person name="Castelle C.J."/>
            <person name="Probst A.J."/>
            <person name="Thomas B.C."/>
            <person name="Singh A."/>
            <person name="Wilkins M.J."/>
            <person name="Karaoz U."/>
            <person name="Brodie E.L."/>
            <person name="Williams K.H."/>
            <person name="Hubbard S.S."/>
            <person name="Banfield J.F."/>
        </authorList>
    </citation>
    <scope>NUCLEOTIDE SEQUENCE [LARGE SCALE GENOMIC DNA]</scope>
    <source>
        <strain evidence="12">RIFCSPLOWO2_12_FULL_64_10</strain>
    </source>
</reference>
<dbReference type="Pfam" id="PF07282">
    <property type="entry name" value="Cas12f1-like_TNB"/>
    <property type="match status" value="1"/>
</dbReference>
<keyword evidence="7" id="KW-0233">DNA recombination</keyword>
<evidence type="ECO:0000259" key="9">
    <source>
        <dbReference type="Pfam" id="PF07282"/>
    </source>
</evidence>
<dbReference type="Proteomes" id="UP000178606">
    <property type="component" value="Unassembled WGS sequence"/>
</dbReference>
<dbReference type="PANTHER" id="PTHR30405:SF25">
    <property type="entry name" value="RNA-GUIDED DNA ENDONUCLEASE INSQ-RELATED"/>
    <property type="match status" value="1"/>
</dbReference>
<dbReference type="GO" id="GO:0032196">
    <property type="term" value="P:transposition"/>
    <property type="evidence" value="ECO:0007669"/>
    <property type="project" value="UniProtKB-KW"/>
</dbReference>
<comment type="similarity">
    <text evidence="2">In the N-terminal section; belongs to the transposase 2 family.</text>
</comment>
<gene>
    <name evidence="11" type="ORF">A3F84_02325</name>
</gene>
<proteinExistence type="inferred from homology"/>
<dbReference type="NCBIfam" id="TIGR01766">
    <property type="entry name" value="IS200/IS605 family accessory protein TnpB-like domain"/>
    <property type="match status" value="1"/>
</dbReference>